<dbReference type="RefSeq" id="WP_358361343.1">
    <property type="nucleotide sequence ID" value="NZ_JBEZFP010000116.1"/>
</dbReference>
<accession>A0ABV3DR81</accession>
<evidence type="ECO:0000313" key="3">
    <source>
        <dbReference type="Proteomes" id="UP001551482"/>
    </source>
</evidence>
<dbReference type="EMBL" id="JBEZFP010000116">
    <property type="protein sequence ID" value="MEU8138258.1"/>
    <property type="molecule type" value="Genomic_DNA"/>
</dbReference>
<feature type="region of interest" description="Disordered" evidence="1">
    <location>
        <begin position="101"/>
        <end position="137"/>
    </location>
</feature>
<name>A0ABV3DR81_9ACTN</name>
<keyword evidence="3" id="KW-1185">Reference proteome</keyword>
<reference evidence="2 3" key="1">
    <citation type="submission" date="2024-06" db="EMBL/GenBank/DDBJ databases">
        <title>The Natural Products Discovery Center: Release of the First 8490 Sequenced Strains for Exploring Actinobacteria Biosynthetic Diversity.</title>
        <authorList>
            <person name="Kalkreuter E."/>
            <person name="Kautsar S.A."/>
            <person name="Yang D."/>
            <person name="Bader C.D."/>
            <person name="Teijaro C.N."/>
            <person name="Fluegel L."/>
            <person name="Davis C.M."/>
            <person name="Simpson J.R."/>
            <person name="Lauterbach L."/>
            <person name="Steele A.D."/>
            <person name="Gui C."/>
            <person name="Meng S."/>
            <person name="Li G."/>
            <person name="Viehrig K."/>
            <person name="Ye F."/>
            <person name="Su P."/>
            <person name="Kiefer A.F."/>
            <person name="Nichols A."/>
            <person name="Cepeda A.J."/>
            <person name="Yan W."/>
            <person name="Fan B."/>
            <person name="Jiang Y."/>
            <person name="Adhikari A."/>
            <person name="Zheng C.-J."/>
            <person name="Schuster L."/>
            <person name="Cowan T.M."/>
            <person name="Smanski M.J."/>
            <person name="Chevrette M.G."/>
            <person name="De Carvalho L.P.S."/>
            <person name="Shen B."/>
        </authorList>
    </citation>
    <scope>NUCLEOTIDE SEQUENCE [LARGE SCALE GENOMIC DNA]</scope>
    <source>
        <strain evidence="2 3">NPDC048946</strain>
    </source>
</reference>
<comment type="caution">
    <text evidence="2">The sequence shown here is derived from an EMBL/GenBank/DDBJ whole genome shotgun (WGS) entry which is preliminary data.</text>
</comment>
<feature type="compositionally biased region" description="Polar residues" evidence="1">
    <location>
        <begin position="123"/>
        <end position="137"/>
    </location>
</feature>
<sequence length="137" mass="15545">MTKSPLRLAQVVVVHDGLERGERAARRVVVQVVQIQHRPGLIEQEPEREFLRVLTSPRHEVDVRRLDHAGGHENEPSHELRRVLLRVRRRHQVRRQALREFQRRAFNTNSSRASSGGHPPGGATTTVIPSGPSMPSN</sequence>
<dbReference type="Proteomes" id="UP001551482">
    <property type="component" value="Unassembled WGS sequence"/>
</dbReference>
<evidence type="ECO:0000313" key="2">
    <source>
        <dbReference type="EMBL" id="MEU8138258.1"/>
    </source>
</evidence>
<evidence type="ECO:0000256" key="1">
    <source>
        <dbReference type="SAM" id="MobiDB-lite"/>
    </source>
</evidence>
<organism evidence="2 3">
    <name type="scientific">Streptodolium elevatio</name>
    <dbReference type="NCBI Taxonomy" id="3157996"/>
    <lineage>
        <taxon>Bacteria</taxon>
        <taxon>Bacillati</taxon>
        <taxon>Actinomycetota</taxon>
        <taxon>Actinomycetes</taxon>
        <taxon>Kitasatosporales</taxon>
        <taxon>Streptomycetaceae</taxon>
        <taxon>Streptodolium</taxon>
    </lineage>
</organism>
<gene>
    <name evidence="2" type="ORF">AB0C36_32725</name>
</gene>
<protein>
    <submittedName>
        <fullName evidence="2">Uncharacterized protein</fullName>
    </submittedName>
</protein>
<feature type="compositionally biased region" description="Polar residues" evidence="1">
    <location>
        <begin position="105"/>
        <end position="114"/>
    </location>
</feature>
<proteinExistence type="predicted"/>